<evidence type="ECO:0000313" key="1">
    <source>
        <dbReference type="EMBL" id="SPF38622.1"/>
    </source>
</evidence>
<dbReference type="Proteomes" id="UP000238916">
    <property type="component" value="Unassembled WGS sequence"/>
</dbReference>
<proteinExistence type="predicted"/>
<sequence length="46" mass="5507">MLLHIITQKQMKFVVKISGIFLEIWLTEQFVPDFMNQTIHSTLISW</sequence>
<organism evidence="1 2">
    <name type="scientific">Candidatus Desulfosporosinus infrequens</name>
    <dbReference type="NCBI Taxonomy" id="2043169"/>
    <lineage>
        <taxon>Bacteria</taxon>
        <taxon>Bacillati</taxon>
        <taxon>Bacillota</taxon>
        <taxon>Clostridia</taxon>
        <taxon>Eubacteriales</taxon>
        <taxon>Desulfitobacteriaceae</taxon>
        <taxon>Desulfosporosinus</taxon>
    </lineage>
</organism>
<reference evidence="2" key="1">
    <citation type="submission" date="2018-02" db="EMBL/GenBank/DDBJ databases">
        <authorList>
            <person name="Hausmann B."/>
        </authorList>
    </citation>
    <scope>NUCLEOTIDE SEQUENCE [LARGE SCALE GENOMIC DNA]</scope>
    <source>
        <strain evidence="2">Peat soil MAG SbF1</strain>
    </source>
</reference>
<evidence type="ECO:0000313" key="2">
    <source>
        <dbReference type="Proteomes" id="UP000238916"/>
    </source>
</evidence>
<accession>A0A2U3KG10</accession>
<protein>
    <submittedName>
        <fullName evidence="1">Uncharacterized protein</fullName>
    </submittedName>
</protein>
<dbReference type="AlphaFoldDB" id="A0A2U3KG10"/>
<gene>
    <name evidence="1" type="ORF">SBF1_1900002</name>
</gene>
<dbReference type="EMBL" id="OMOF01000102">
    <property type="protein sequence ID" value="SPF38622.1"/>
    <property type="molecule type" value="Genomic_DNA"/>
</dbReference>
<name>A0A2U3KG10_9FIRM</name>